<name>A0A5K1UXQ4_ENTHI</name>
<evidence type="ECO:0000313" key="1">
    <source>
        <dbReference type="EMBL" id="GAT95840.1"/>
    </source>
</evidence>
<evidence type="ECO:0000313" key="2">
    <source>
        <dbReference type="Proteomes" id="UP000078387"/>
    </source>
</evidence>
<protein>
    <submittedName>
        <fullName evidence="1">Uncharacterized protein</fullName>
    </submittedName>
</protein>
<proteinExistence type="predicted"/>
<comment type="caution">
    <text evidence="1">The sequence shown here is derived from an EMBL/GenBank/DDBJ whole genome shotgun (WGS) entry which is preliminary data.</text>
</comment>
<dbReference type="VEuPathDB" id="AmoebaDB:EHI5A_196410"/>
<dbReference type="OMA" id="NHLNDEV"/>
<dbReference type="AlphaFoldDB" id="A0A5K1UXQ4"/>
<organism evidence="1 2">
    <name type="scientific">Entamoeba histolytica</name>
    <dbReference type="NCBI Taxonomy" id="5759"/>
    <lineage>
        <taxon>Eukaryota</taxon>
        <taxon>Amoebozoa</taxon>
        <taxon>Evosea</taxon>
        <taxon>Archamoebae</taxon>
        <taxon>Mastigamoebida</taxon>
        <taxon>Entamoebidae</taxon>
        <taxon>Entamoeba</taxon>
    </lineage>
</organism>
<dbReference type="VEuPathDB" id="AmoebaDB:KM1_253570"/>
<dbReference type="VEuPathDB" id="AmoebaDB:EHI8A_004770"/>
<accession>A0A5K1UXQ4</accession>
<dbReference type="VEuPathDB" id="AmoebaDB:EHI7A_142780"/>
<dbReference type="EMBL" id="BDEQ01000001">
    <property type="protein sequence ID" value="GAT95840.1"/>
    <property type="molecule type" value="Genomic_DNA"/>
</dbReference>
<sequence length="335" mass="38380">MYPFLNIPPSYPNHSYSIYRHSDPYQNNYSCKIPERSHLYAKNIKPPQIALSSQTIYRFRSFTLTLTVSEDWRIINHLRPEDVIKAVMSATCHKESAIENHLSDEVKSCKICQSDRRIIEIDHCDQNQIGPVTTQDGLEKYTFNKCKSYCSSSRSHHHSRLCLVINGLPGGPYYSAPFVLQAREKRSIKPSLEEFKLTENKQQLSVTSEERDIHTIKEDGIDLNEESGTEVIVTTKNENAVVILLYMNNIDIINQISEHFTASLKKIDGVITVKTKAQNKNIYFCVFIDQDESLEKVTQYTNDYIKNNTGSENGFNANLLTIGIIRNFLISDSKN</sequence>
<gene>
    <name evidence="1" type="ORF">CL6EHI_095950</name>
</gene>
<dbReference type="Proteomes" id="UP000078387">
    <property type="component" value="Unassembled WGS sequence"/>
</dbReference>
<reference evidence="1 2" key="1">
    <citation type="submission" date="2016-05" db="EMBL/GenBank/DDBJ databases">
        <title>First whole genome sequencing of Entamoeba histolytica HM1:IMSS-clone-6.</title>
        <authorList>
            <person name="Mukherjee Avik.K."/>
            <person name="Izumyama S."/>
            <person name="Nakada-Tsukui K."/>
            <person name="Nozaki T."/>
        </authorList>
    </citation>
    <scope>NUCLEOTIDE SEQUENCE [LARGE SCALE GENOMIC DNA]</scope>
    <source>
        <strain evidence="1 2">HM1:IMSS clone 6</strain>
    </source>
</reference>
<dbReference type="VEuPathDB" id="AmoebaDB:EHI_095950"/>